<protein>
    <recommendedName>
        <fullName evidence="7">CASP-like protein</fullName>
    </recommendedName>
</protein>
<evidence type="ECO:0000259" key="8">
    <source>
        <dbReference type="Pfam" id="PF04535"/>
    </source>
</evidence>
<keyword evidence="10" id="KW-1185">Reference proteome</keyword>
<sequence length="194" mass="20734">MKPATPTDAAESSKILKGKWRRRGVGILDFILRVVAFAAILAATIAMGTTDETLPLFTQFFQFEAKYSDLPALTFFVIANGIAGSYLLLSVLVSIFNILRGHAAITKVVLILFDTVMVALVTAGASAAAAIVYLAHEGNSSANWFAICQQFGSFCQQTSGALVGSFIGALVLILLVVLSAFTLYRRNPPLNSKI</sequence>
<evidence type="ECO:0000256" key="5">
    <source>
        <dbReference type="ARBA" id="ARBA00022989"/>
    </source>
</evidence>
<keyword evidence="6 7" id="KW-0472">Membrane</keyword>
<dbReference type="NCBIfam" id="TIGR01569">
    <property type="entry name" value="A_tha_TIGR01569"/>
    <property type="match status" value="1"/>
</dbReference>
<feature type="transmembrane region" description="Helical" evidence="7">
    <location>
        <begin position="70"/>
        <end position="96"/>
    </location>
</feature>
<dbReference type="Proteomes" id="UP000824469">
    <property type="component" value="Unassembled WGS sequence"/>
</dbReference>
<feature type="transmembrane region" description="Helical" evidence="7">
    <location>
        <begin position="108"/>
        <end position="135"/>
    </location>
</feature>
<evidence type="ECO:0000256" key="3">
    <source>
        <dbReference type="ARBA" id="ARBA00022475"/>
    </source>
</evidence>
<gene>
    <name evidence="9" type="ORF">KI387_039292</name>
</gene>
<comment type="subcellular location">
    <subcellularLocation>
        <location evidence="1 7">Cell membrane</location>
        <topology evidence="1 7">Multi-pass membrane protein</topology>
    </subcellularLocation>
</comment>
<evidence type="ECO:0000313" key="10">
    <source>
        <dbReference type="Proteomes" id="UP000824469"/>
    </source>
</evidence>
<evidence type="ECO:0000256" key="1">
    <source>
        <dbReference type="ARBA" id="ARBA00004651"/>
    </source>
</evidence>
<feature type="domain" description="Casparian strip membrane protein" evidence="8">
    <location>
        <begin position="23"/>
        <end position="170"/>
    </location>
</feature>
<comment type="subunit">
    <text evidence="7">Homodimer and heterodimers.</text>
</comment>
<dbReference type="Pfam" id="PF04535">
    <property type="entry name" value="CASP_dom"/>
    <property type="match status" value="1"/>
</dbReference>
<feature type="transmembrane region" description="Helical" evidence="7">
    <location>
        <begin position="161"/>
        <end position="184"/>
    </location>
</feature>
<evidence type="ECO:0000256" key="2">
    <source>
        <dbReference type="ARBA" id="ARBA00007651"/>
    </source>
</evidence>
<dbReference type="InterPro" id="IPR006702">
    <property type="entry name" value="CASP_dom"/>
</dbReference>
<proteinExistence type="inferred from homology"/>
<evidence type="ECO:0000256" key="7">
    <source>
        <dbReference type="RuleBase" id="RU361233"/>
    </source>
</evidence>
<evidence type="ECO:0000256" key="6">
    <source>
        <dbReference type="ARBA" id="ARBA00023136"/>
    </source>
</evidence>
<dbReference type="AlphaFoldDB" id="A0AA38F7R4"/>
<name>A0AA38F7R4_TAXCH</name>
<keyword evidence="5 7" id="KW-1133">Transmembrane helix</keyword>
<comment type="caution">
    <text evidence="9">The sequence shown here is derived from an EMBL/GenBank/DDBJ whole genome shotgun (WGS) entry which is preliminary data.</text>
</comment>
<organism evidence="9 10">
    <name type="scientific">Taxus chinensis</name>
    <name type="common">Chinese yew</name>
    <name type="synonym">Taxus wallichiana var. chinensis</name>
    <dbReference type="NCBI Taxonomy" id="29808"/>
    <lineage>
        <taxon>Eukaryota</taxon>
        <taxon>Viridiplantae</taxon>
        <taxon>Streptophyta</taxon>
        <taxon>Embryophyta</taxon>
        <taxon>Tracheophyta</taxon>
        <taxon>Spermatophyta</taxon>
        <taxon>Pinopsida</taxon>
        <taxon>Pinidae</taxon>
        <taxon>Conifers II</taxon>
        <taxon>Cupressales</taxon>
        <taxon>Taxaceae</taxon>
        <taxon>Taxus</taxon>
    </lineage>
</organism>
<evidence type="ECO:0000313" key="9">
    <source>
        <dbReference type="EMBL" id="KAH9295704.1"/>
    </source>
</evidence>
<reference evidence="9 10" key="1">
    <citation type="journal article" date="2021" name="Nat. Plants">
        <title>The Taxus genome provides insights into paclitaxel biosynthesis.</title>
        <authorList>
            <person name="Xiong X."/>
            <person name="Gou J."/>
            <person name="Liao Q."/>
            <person name="Li Y."/>
            <person name="Zhou Q."/>
            <person name="Bi G."/>
            <person name="Li C."/>
            <person name="Du R."/>
            <person name="Wang X."/>
            <person name="Sun T."/>
            <person name="Guo L."/>
            <person name="Liang H."/>
            <person name="Lu P."/>
            <person name="Wu Y."/>
            <person name="Zhang Z."/>
            <person name="Ro D.K."/>
            <person name="Shang Y."/>
            <person name="Huang S."/>
            <person name="Yan J."/>
        </authorList>
    </citation>
    <scope>NUCLEOTIDE SEQUENCE [LARGE SCALE GENOMIC DNA]</scope>
    <source>
        <strain evidence="9">Ta-2019</strain>
    </source>
</reference>
<dbReference type="PANTHER" id="PTHR36488:SF11">
    <property type="entry name" value="CASP-LIKE PROTEIN"/>
    <property type="match status" value="1"/>
</dbReference>
<dbReference type="InterPro" id="IPR044173">
    <property type="entry name" value="CASPL"/>
</dbReference>
<comment type="similarity">
    <text evidence="2 7">Belongs to the Casparian strip membrane proteins (CASP) family.</text>
</comment>
<keyword evidence="4 7" id="KW-0812">Transmembrane</keyword>
<evidence type="ECO:0000256" key="4">
    <source>
        <dbReference type="ARBA" id="ARBA00022692"/>
    </source>
</evidence>
<dbReference type="GO" id="GO:0005886">
    <property type="term" value="C:plasma membrane"/>
    <property type="evidence" value="ECO:0007669"/>
    <property type="project" value="UniProtKB-SubCell"/>
</dbReference>
<dbReference type="OMA" id="NSRTNWF"/>
<accession>A0AA38F7R4</accession>
<feature type="transmembrane region" description="Helical" evidence="7">
    <location>
        <begin position="30"/>
        <end position="50"/>
    </location>
</feature>
<dbReference type="PANTHER" id="PTHR36488">
    <property type="entry name" value="CASP-LIKE PROTEIN 1U1"/>
    <property type="match status" value="1"/>
</dbReference>
<dbReference type="EMBL" id="JAHRHJ020000011">
    <property type="protein sequence ID" value="KAH9295704.1"/>
    <property type="molecule type" value="Genomic_DNA"/>
</dbReference>
<keyword evidence="3 7" id="KW-1003">Cell membrane</keyword>
<dbReference type="InterPro" id="IPR006459">
    <property type="entry name" value="CASP/CASPL"/>
</dbReference>